<evidence type="ECO:0000259" key="7">
    <source>
        <dbReference type="Pfam" id="PF01028"/>
    </source>
</evidence>
<organism evidence="9 10">
    <name type="scientific">Cellulomonas marina</name>
    <dbReference type="NCBI Taxonomy" id="988821"/>
    <lineage>
        <taxon>Bacteria</taxon>
        <taxon>Bacillati</taxon>
        <taxon>Actinomycetota</taxon>
        <taxon>Actinomycetes</taxon>
        <taxon>Micrococcales</taxon>
        <taxon>Cellulomonadaceae</taxon>
        <taxon>Cellulomonas</taxon>
    </lineage>
</organism>
<evidence type="ECO:0000313" key="10">
    <source>
        <dbReference type="Proteomes" id="UP000199012"/>
    </source>
</evidence>
<dbReference type="OrthoDB" id="9778962at2"/>
<dbReference type="InterPro" id="IPR049331">
    <property type="entry name" value="Top1B_N_bact"/>
</dbReference>
<gene>
    <name evidence="9" type="ORF">SAMN05421867_101240</name>
</gene>
<name>A0A1I0V8J3_9CELL</name>
<keyword evidence="5" id="KW-0238">DNA-binding</keyword>
<dbReference type="Gene3D" id="1.10.132.120">
    <property type="match status" value="1"/>
</dbReference>
<dbReference type="PRINTS" id="PR00416">
    <property type="entry name" value="EUTPISMRASEI"/>
</dbReference>
<dbReference type="AlphaFoldDB" id="A0A1I0V8J3"/>
<dbReference type="InterPro" id="IPR011010">
    <property type="entry name" value="DNA_brk_join_enz"/>
</dbReference>
<comment type="catalytic activity">
    <reaction evidence="1">
        <text>ATP-independent breakage of single-stranded DNA, followed by passage and rejoining.</text>
        <dbReference type="EC" id="5.6.2.1"/>
    </reaction>
</comment>
<dbReference type="Pfam" id="PF21338">
    <property type="entry name" value="Top1B_N_bact"/>
    <property type="match status" value="1"/>
</dbReference>
<dbReference type="InterPro" id="IPR014711">
    <property type="entry name" value="TopoI_cat_a-hlx-sub_euk"/>
</dbReference>
<dbReference type="Proteomes" id="UP000199012">
    <property type="component" value="Unassembled WGS sequence"/>
</dbReference>
<evidence type="ECO:0000256" key="4">
    <source>
        <dbReference type="ARBA" id="ARBA00023029"/>
    </source>
</evidence>
<sequence length="332" mass="37858">MPRLRRVRIDQPGWTRERVGDGFRFLDVHREPITDPEHLERVEHLAIPPAWQDVWISPWPNGHIQAAGLDEAQRRQYLYHLQWRQRRDKLKHEHTLVVAKRLPRARKQVTADLALDGFPRQKALALAFRLLDLAYLRVGGEGYAKKHGSYGLATLRKEHVEVLPPAHDGDEGRVHLHFPAKSGQVRDTVVEDDVVATLIRTLVRRREPSPELLAWQDDAGTWHDVSSTDVSAYVKERLGEEASPKTFRTWHATVLAARALADAGDPPTSERGRRKVVSAVVKDVSQELGNTPAVARASYIDPRVIELWERGRTIGRTRTQASAERRTLELLR</sequence>
<evidence type="ECO:0000259" key="8">
    <source>
        <dbReference type="Pfam" id="PF21338"/>
    </source>
</evidence>
<dbReference type="PROSITE" id="PS52038">
    <property type="entry name" value="TOPO_IB_2"/>
    <property type="match status" value="1"/>
</dbReference>
<keyword evidence="10" id="KW-1185">Reference proteome</keyword>
<dbReference type="GO" id="GO:0006265">
    <property type="term" value="P:DNA topological change"/>
    <property type="evidence" value="ECO:0007669"/>
    <property type="project" value="InterPro"/>
</dbReference>
<dbReference type="SUPFAM" id="SSF56349">
    <property type="entry name" value="DNA breaking-rejoining enzymes"/>
    <property type="match status" value="1"/>
</dbReference>
<comment type="similarity">
    <text evidence="2">Belongs to the type IB topoisomerase family.</text>
</comment>
<dbReference type="GO" id="GO:0003917">
    <property type="term" value="F:DNA topoisomerase type I (single strand cut, ATP-independent) activity"/>
    <property type="evidence" value="ECO:0007669"/>
    <property type="project" value="UniProtKB-EC"/>
</dbReference>
<dbReference type="InterPro" id="IPR013500">
    <property type="entry name" value="TopoI_cat_euk"/>
</dbReference>
<dbReference type="Pfam" id="PF01028">
    <property type="entry name" value="Topoisom_I"/>
    <property type="match status" value="1"/>
</dbReference>
<dbReference type="RefSeq" id="WP_090029956.1">
    <property type="nucleotide sequence ID" value="NZ_BONM01000013.1"/>
</dbReference>
<dbReference type="EC" id="5.6.2.1" evidence="3"/>
<dbReference type="Gene3D" id="3.30.66.10">
    <property type="entry name" value="DNA topoisomerase I domain"/>
    <property type="match status" value="1"/>
</dbReference>
<evidence type="ECO:0000256" key="5">
    <source>
        <dbReference type="ARBA" id="ARBA00023125"/>
    </source>
</evidence>
<protein>
    <recommendedName>
        <fullName evidence="3">DNA topoisomerase</fullName>
        <ecNumber evidence="3">5.6.2.1</ecNumber>
    </recommendedName>
</protein>
<dbReference type="InterPro" id="IPR035447">
    <property type="entry name" value="DNA_topo_I_N_sf"/>
</dbReference>
<evidence type="ECO:0000256" key="3">
    <source>
        <dbReference type="ARBA" id="ARBA00012891"/>
    </source>
</evidence>
<accession>A0A1I0V8J3</accession>
<dbReference type="GO" id="GO:0003677">
    <property type="term" value="F:DNA binding"/>
    <property type="evidence" value="ECO:0007669"/>
    <property type="project" value="UniProtKB-KW"/>
</dbReference>
<evidence type="ECO:0000313" key="9">
    <source>
        <dbReference type="EMBL" id="SFA72655.1"/>
    </source>
</evidence>
<dbReference type="InterPro" id="IPR001631">
    <property type="entry name" value="TopoI"/>
</dbReference>
<keyword evidence="6 9" id="KW-0413">Isomerase</keyword>
<evidence type="ECO:0000256" key="6">
    <source>
        <dbReference type="ARBA" id="ARBA00023235"/>
    </source>
</evidence>
<evidence type="ECO:0000256" key="1">
    <source>
        <dbReference type="ARBA" id="ARBA00000213"/>
    </source>
</evidence>
<proteinExistence type="inferred from homology"/>
<dbReference type="SUPFAM" id="SSF55869">
    <property type="entry name" value="DNA topoisomerase I domain"/>
    <property type="match status" value="1"/>
</dbReference>
<evidence type="ECO:0000256" key="2">
    <source>
        <dbReference type="ARBA" id="ARBA00006645"/>
    </source>
</evidence>
<reference evidence="9 10" key="1">
    <citation type="submission" date="2016-10" db="EMBL/GenBank/DDBJ databases">
        <authorList>
            <person name="de Groot N.N."/>
        </authorList>
    </citation>
    <scope>NUCLEOTIDE SEQUENCE [LARGE SCALE GENOMIC DNA]</scope>
    <source>
        <strain evidence="9 10">CGMCC 4.6945</strain>
    </source>
</reference>
<keyword evidence="4" id="KW-0799">Topoisomerase</keyword>
<dbReference type="Gene3D" id="3.90.15.10">
    <property type="entry name" value="Topoisomerase I, Chain A, domain 3"/>
    <property type="match status" value="1"/>
</dbReference>
<dbReference type="EMBL" id="FOKA01000001">
    <property type="protein sequence ID" value="SFA72655.1"/>
    <property type="molecule type" value="Genomic_DNA"/>
</dbReference>
<dbReference type="STRING" id="988821.SAMN05421867_101240"/>
<feature type="domain" description="DNA topoisomerase I catalytic core eukaryotic-type" evidence="7">
    <location>
        <begin position="82"/>
        <end position="296"/>
    </location>
</feature>
<feature type="domain" description="DNA topoisomerase IB N-terminal" evidence="8">
    <location>
        <begin position="22"/>
        <end position="70"/>
    </location>
</feature>